<keyword evidence="4 9" id="KW-0812">Transmembrane</keyword>
<dbReference type="PANTHER" id="PTHR24221">
    <property type="entry name" value="ATP-BINDING CASSETTE SUB-FAMILY B"/>
    <property type="match status" value="1"/>
</dbReference>
<evidence type="ECO:0000256" key="9">
    <source>
        <dbReference type="SAM" id="Phobius"/>
    </source>
</evidence>
<evidence type="ECO:0000256" key="6">
    <source>
        <dbReference type="ARBA" id="ARBA00022840"/>
    </source>
</evidence>
<keyword evidence="12" id="KW-0378">Hydrolase</keyword>
<dbReference type="CDD" id="cd18547">
    <property type="entry name" value="ABC_6TM_Tm288_like"/>
    <property type="match status" value="1"/>
</dbReference>
<dbReference type="GO" id="GO:0140359">
    <property type="term" value="F:ABC-type transporter activity"/>
    <property type="evidence" value="ECO:0007669"/>
    <property type="project" value="InterPro"/>
</dbReference>
<dbReference type="Pfam" id="PF00005">
    <property type="entry name" value="ABC_tran"/>
    <property type="match status" value="1"/>
</dbReference>
<evidence type="ECO:0000256" key="7">
    <source>
        <dbReference type="ARBA" id="ARBA00022989"/>
    </source>
</evidence>
<dbReference type="Pfam" id="PF00664">
    <property type="entry name" value="ABC_membrane"/>
    <property type="match status" value="1"/>
</dbReference>
<evidence type="ECO:0000256" key="3">
    <source>
        <dbReference type="ARBA" id="ARBA00022448"/>
    </source>
</evidence>
<dbReference type="Proteomes" id="UP000289841">
    <property type="component" value="Chromosome"/>
</dbReference>
<dbReference type="PROSITE" id="PS50929">
    <property type="entry name" value="ABC_TM1F"/>
    <property type="match status" value="1"/>
</dbReference>
<feature type="domain" description="ABC transporter" evidence="10">
    <location>
        <begin position="381"/>
        <end position="615"/>
    </location>
</feature>
<feature type="transmembrane region" description="Helical" evidence="9">
    <location>
        <begin position="152"/>
        <end position="168"/>
    </location>
</feature>
<proteinExistence type="inferred from homology"/>
<dbReference type="GO" id="GO:0016887">
    <property type="term" value="F:ATP hydrolysis activity"/>
    <property type="evidence" value="ECO:0007669"/>
    <property type="project" value="InterPro"/>
</dbReference>
<reference evidence="12 13" key="1">
    <citation type="submission" date="2019-01" db="EMBL/GenBank/DDBJ databases">
        <authorList>
            <consortium name="Pathogen Informatics"/>
        </authorList>
    </citation>
    <scope>NUCLEOTIDE SEQUENCE [LARGE SCALE GENOMIC DNA]</scope>
    <source>
        <strain evidence="12 13">NCTC10138</strain>
    </source>
</reference>
<evidence type="ECO:0000256" key="8">
    <source>
        <dbReference type="ARBA" id="ARBA00023136"/>
    </source>
</evidence>
<dbReference type="PANTHER" id="PTHR24221:SF499">
    <property type="entry name" value="FATTY ACID ABC TRANSPORTER ATP-BINDING_PERMEASE PROTEIN"/>
    <property type="match status" value="1"/>
</dbReference>
<protein>
    <submittedName>
        <fullName evidence="12">ABC-type multidrug/protein/lipid transport system ATPase component</fullName>
        <ecNumber evidence="12">3.6.3.-</ecNumber>
    </submittedName>
</protein>
<accession>A0A449BF18</accession>
<feature type="transmembrane region" description="Helical" evidence="9">
    <location>
        <begin position="260"/>
        <end position="283"/>
    </location>
</feature>
<evidence type="ECO:0000256" key="1">
    <source>
        <dbReference type="ARBA" id="ARBA00004651"/>
    </source>
</evidence>
<evidence type="ECO:0000313" key="12">
    <source>
        <dbReference type="EMBL" id="VEU81022.1"/>
    </source>
</evidence>
<dbReference type="InterPro" id="IPR003439">
    <property type="entry name" value="ABC_transporter-like_ATP-bd"/>
</dbReference>
<keyword evidence="8 9" id="KW-0472">Membrane</keyword>
<evidence type="ECO:0000259" key="11">
    <source>
        <dbReference type="PROSITE" id="PS50929"/>
    </source>
</evidence>
<keyword evidence="6" id="KW-0067">ATP-binding</keyword>
<evidence type="ECO:0000259" key="10">
    <source>
        <dbReference type="PROSITE" id="PS50893"/>
    </source>
</evidence>
<feature type="domain" description="ABC transmembrane type-1" evidence="11">
    <location>
        <begin position="32"/>
        <end position="319"/>
    </location>
</feature>
<dbReference type="Gene3D" id="1.20.1560.10">
    <property type="entry name" value="ABC transporter type 1, transmembrane domain"/>
    <property type="match status" value="1"/>
</dbReference>
<evidence type="ECO:0000313" key="13">
    <source>
        <dbReference type="Proteomes" id="UP000289841"/>
    </source>
</evidence>
<dbReference type="SUPFAM" id="SSF52540">
    <property type="entry name" value="P-loop containing nucleoside triphosphate hydrolases"/>
    <property type="match status" value="1"/>
</dbReference>
<evidence type="ECO:0000256" key="4">
    <source>
        <dbReference type="ARBA" id="ARBA00022692"/>
    </source>
</evidence>
<gene>
    <name evidence="12" type="primary">mldB1_12</name>
    <name evidence="12" type="ORF">NCTC10138_01412</name>
</gene>
<dbReference type="AlphaFoldDB" id="A0A449BF18"/>
<evidence type="ECO:0000256" key="5">
    <source>
        <dbReference type="ARBA" id="ARBA00022741"/>
    </source>
</evidence>
<comment type="subcellular location">
    <subcellularLocation>
        <location evidence="1">Cell membrane</location>
        <topology evidence="1">Multi-pass membrane protein</topology>
    </subcellularLocation>
</comment>
<dbReference type="InterPro" id="IPR011527">
    <property type="entry name" value="ABC1_TM_dom"/>
</dbReference>
<dbReference type="EC" id="3.6.3.-" evidence="12"/>
<keyword evidence="5" id="KW-0547">Nucleotide-binding</keyword>
<name>A0A449BF18_HAPAX</name>
<keyword evidence="13" id="KW-1185">Reference proteome</keyword>
<dbReference type="InterPro" id="IPR027417">
    <property type="entry name" value="P-loop_NTPase"/>
</dbReference>
<dbReference type="KEGG" id="aaxa:NCTC10138_01412"/>
<dbReference type="PROSITE" id="PS50893">
    <property type="entry name" value="ABC_TRANSPORTER_2"/>
    <property type="match status" value="1"/>
</dbReference>
<comment type="similarity">
    <text evidence="2">Belongs to the ABC transporter superfamily.</text>
</comment>
<dbReference type="STRING" id="1278311.GCA_000428705_00104"/>
<dbReference type="GO" id="GO:0005524">
    <property type="term" value="F:ATP binding"/>
    <property type="evidence" value="ECO:0007669"/>
    <property type="project" value="UniProtKB-KW"/>
</dbReference>
<dbReference type="InterPro" id="IPR017871">
    <property type="entry name" value="ABC_transporter-like_CS"/>
</dbReference>
<dbReference type="EMBL" id="LR215048">
    <property type="protein sequence ID" value="VEU81022.1"/>
    <property type="molecule type" value="Genomic_DNA"/>
</dbReference>
<sequence length="620" mass="69834">MHRIKSPHTKVKKGTMRRLLQYVLKVHKFKVILVLLFMVIATLSNVAATYLVQNVVKEVQSIIDIGSNDLTKIIKTILTMVLLYGVNIVLSYTYSRIMVDVSQDTLIRLRNDLFTHMTSLPIQYYDKNTHGDLMSRFTNDVDATRQMISQSLPQLFVSALTLIGYLTAMFITSYILAFITIFVTLSLLIVIRLLIKRSRKYFVKQQISVGKGTGYIEEMIEGQKVVKVYRHEKEAINNFNVLNDDLYQNTLKASINSGMLIPITVSIGYLGFSITAIVGAILFSVSMITIPKIVSFLLFTRNFTGPLNQMSQQANFIGLAMAGAGRIFDVLDEKSEVDNGKIILVNAKYENNQLSETSEKTNIWAWKNIETNELIRLNGDVRFTDVNFGYSDDKMVLKDVTLYAKPGQKIAFVGATGAGKTTITNLINRFYDIQSGTITYDGIDIKEISKKDLRRSLGIVLQDTNLFTKTVMENIRYGNLEATDEEVINSSKLANAHEFIMKLPNGYQTILTDNGSNLSQGQRQLLSIARVAVANPPVLILDEATSSIDTYTEKLIQNGMDKLMDGRTVFVIAHRLSTIKNAKAIIVLDYGRIIERGNHNDLIESKGRYYQLYTGVFELE</sequence>
<dbReference type="InterPro" id="IPR039421">
    <property type="entry name" value="Type_1_exporter"/>
</dbReference>
<dbReference type="SMART" id="SM00382">
    <property type="entry name" value="AAA"/>
    <property type="match status" value="1"/>
</dbReference>
<feature type="transmembrane region" description="Helical" evidence="9">
    <location>
        <begin position="174"/>
        <end position="195"/>
    </location>
</feature>
<dbReference type="OrthoDB" id="383768at2"/>
<dbReference type="FunFam" id="3.40.50.300:FF:000287">
    <property type="entry name" value="Multidrug ABC transporter ATP-binding protein"/>
    <property type="match status" value="1"/>
</dbReference>
<organism evidence="12 13">
    <name type="scientific">Haploplasma axanthum</name>
    <name type="common">Acholeplasma axanthum</name>
    <dbReference type="NCBI Taxonomy" id="29552"/>
    <lineage>
        <taxon>Bacteria</taxon>
        <taxon>Bacillati</taxon>
        <taxon>Mycoplasmatota</taxon>
        <taxon>Mollicutes</taxon>
        <taxon>Acholeplasmatales</taxon>
        <taxon>Acholeplasmataceae</taxon>
        <taxon>Haploplasma</taxon>
    </lineage>
</organism>
<keyword evidence="3" id="KW-0813">Transport</keyword>
<keyword evidence="7 9" id="KW-1133">Transmembrane helix</keyword>
<evidence type="ECO:0000256" key="2">
    <source>
        <dbReference type="ARBA" id="ARBA00005417"/>
    </source>
</evidence>
<dbReference type="Gene3D" id="3.40.50.300">
    <property type="entry name" value="P-loop containing nucleotide triphosphate hydrolases"/>
    <property type="match status" value="1"/>
</dbReference>
<dbReference type="InterPro" id="IPR003593">
    <property type="entry name" value="AAA+_ATPase"/>
</dbReference>
<feature type="transmembrane region" description="Helical" evidence="9">
    <location>
        <begin position="72"/>
        <end position="94"/>
    </location>
</feature>
<dbReference type="CDD" id="cd03254">
    <property type="entry name" value="ABCC_Glucan_exporter_like"/>
    <property type="match status" value="1"/>
</dbReference>
<dbReference type="RefSeq" id="WP_026389939.1">
    <property type="nucleotide sequence ID" value="NZ_LR215048.1"/>
</dbReference>
<dbReference type="SUPFAM" id="SSF90123">
    <property type="entry name" value="ABC transporter transmembrane region"/>
    <property type="match status" value="1"/>
</dbReference>
<dbReference type="InterPro" id="IPR036640">
    <property type="entry name" value="ABC1_TM_sf"/>
</dbReference>
<dbReference type="GO" id="GO:0005886">
    <property type="term" value="C:plasma membrane"/>
    <property type="evidence" value="ECO:0007669"/>
    <property type="project" value="UniProtKB-SubCell"/>
</dbReference>
<dbReference type="PROSITE" id="PS00211">
    <property type="entry name" value="ABC_TRANSPORTER_1"/>
    <property type="match status" value="1"/>
</dbReference>